<gene>
    <name evidence="7" type="ORF">D9V79_00570</name>
</gene>
<evidence type="ECO:0000256" key="2">
    <source>
        <dbReference type="ARBA" id="ARBA00007511"/>
    </source>
</evidence>
<feature type="transmembrane region" description="Helical" evidence="6">
    <location>
        <begin position="263"/>
        <end position="283"/>
    </location>
</feature>
<name>A0A4D6YK38_9GAMM</name>
<reference evidence="7 8" key="1">
    <citation type="submission" date="2018-10" db="EMBL/GenBank/DDBJ databases">
        <title>Comparative functional genomics of the obligate endosymbiont Buchnera aphidicola.</title>
        <authorList>
            <person name="Chong R.A."/>
        </authorList>
    </citation>
    <scope>NUCLEOTIDE SEQUENCE [LARGE SCALE GENOMIC DNA]</scope>
    <source>
        <strain evidence="7 8">Ssp</strain>
    </source>
</reference>
<dbReference type="GO" id="GO:0016020">
    <property type="term" value="C:membrane"/>
    <property type="evidence" value="ECO:0007669"/>
    <property type="project" value="UniProtKB-SubCell"/>
</dbReference>
<keyword evidence="4 6" id="KW-1133">Transmembrane helix</keyword>
<dbReference type="Pfam" id="PF03741">
    <property type="entry name" value="TerC"/>
    <property type="match status" value="1"/>
</dbReference>
<organism evidence="7 8">
    <name type="scientific">Buchnera aphidicola</name>
    <name type="common">Stegophylla sp.</name>
    <dbReference type="NCBI Taxonomy" id="2315800"/>
    <lineage>
        <taxon>Bacteria</taxon>
        <taxon>Pseudomonadati</taxon>
        <taxon>Pseudomonadota</taxon>
        <taxon>Gammaproteobacteria</taxon>
        <taxon>Enterobacterales</taxon>
        <taxon>Erwiniaceae</taxon>
        <taxon>Buchnera</taxon>
    </lineage>
</organism>
<protein>
    <recommendedName>
        <fullName evidence="9">TerC/Alx family metal homeostasis membrane protein</fullName>
    </recommendedName>
</protein>
<comment type="similarity">
    <text evidence="2">Belongs to the TerC family.</text>
</comment>
<dbReference type="EMBL" id="CP032998">
    <property type="protein sequence ID" value="QCI26304.1"/>
    <property type="molecule type" value="Genomic_DNA"/>
</dbReference>
<feature type="transmembrane region" description="Helical" evidence="6">
    <location>
        <begin position="42"/>
        <end position="62"/>
    </location>
</feature>
<keyword evidence="8" id="KW-1185">Reference proteome</keyword>
<dbReference type="InterPro" id="IPR005496">
    <property type="entry name" value="Integral_membrane_TerC"/>
</dbReference>
<evidence type="ECO:0000256" key="1">
    <source>
        <dbReference type="ARBA" id="ARBA00004141"/>
    </source>
</evidence>
<dbReference type="AlphaFoldDB" id="A0A4D6YK38"/>
<dbReference type="OrthoDB" id="9783692at2"/>
<evidence type="ECO:0000256" key="6">
    <source>
        <dbReference type="SAM" id="Phobius"/>
    </source>
</evidence>
<keyword evidence="3 6" id="KW-0812">Transmembrane</keyword>
<dbReference type="Proteomes" id="UP000298636">
    <property type="component" value="Chromosome"/>
</dbReference>
<feature type="transmembrane region" description="Helical" evidence="6">
    <location>
        <begin position="235"/>
        <end position="256"/>
    </location>
</feature>
<accession>A0A4D6YK38</accession>
<sequence length="318" mass="38528">MNSIHWIMIWIIFFSIIIICICFNLFLEKKYLHKYNILQQSYFFLFFWFFFTCIFSFFYWMFYTRYVNITVANANLILFWLGYFIEQSFSIDNIFVFFFVFQYFHIPIQLHRKVLSIGILITFILRGLIICIGYWVLLYWNWIIFLFSIILLFTGMEIFFFDNSGYKDINKNILLKYINNIFHILPTLKGEKFFIYYKNLLYVTPLFIALIIIELSDIIFSIDSIPAIFSITHDPFIIITSNFFAILGLRSIYFIVVHIMSKLYYIQYLISLVMIFLSVKMILNSFLYIIGNIYAILVSIILFCYLFYNFISKFNLLR</sequence>
<feature type="transmembrane region" description="Helical" evidence="6">
    <location>
        <begin position="200"/>
        <end position="229"/>
    </location>
</feature>
<comment type="subcellular location">
    <subcellularLocation>
        <location evidence="1">Membrane</location>
        <topology evidence="1">Multi-pass membrane protein</topology>
    </subcellularLocation>
</comment>
<evidence type="ECO:0000313" key="7">
    <source>
        <dbReference type="EMBL" id="QCI26304.1"/>
    </source>
</evidence>
<evidence type="ECO:0000256" key="5">
    <source>
        <dbReference type="ARBA" id="ARBA00023136"/>
    </source>
</evidence>
<keyword evidence="5 6" id="KW-0472">Membrane</keyword>
<feature type="transmembrane region" description="Helical" evidence="6">
    <location>
        <begin position="114"/>
        <end position="136"/>
    </location>
</feature>
<feature type="transmembrane region" description="Helical" evidence="6">
    <location>
        <begin position="6"/>
        <end position="27"/>
    </location>
</feature>
<proteinExistence type="inferred from homology"/>
<feature type="transmembrane region" description="Helical" evidence="6">
    <location>
        <begin position="142"/>
        <end position="161"/>
    </location>
</feature>
<dbReference type="PANTHER" id="PTHR30238">
    <property type="entry name" value="MEMBRANE BOUND PREDICTED REDOX MODULATOR"/>
    <property type="match status" value="1"/>
</dbReference>
<evidence type="ECO:0000256" key="4">
    <source>
        <dbReference type="ARBA" id="ARBA00022989"/>
    </source>
</evidence>
<dbReference type="PANTHER" id="PTHR30238:SF0">
    <property type="entry name" value="THYLAKOID MEMBRANE PROTEIN TERC, CHLOROPLASTIC"/>
    <property type="match status" value="1"/>
</dbReference>
<feature type="transmembrane region" description="Helical" evidence="6">
    <location>
        <begin position="77"/>
        <end position="102"/>
    </location>
</feature>
<dbReference type="RefSeq" id="WP_158351668.1">
    <property type="nucleotide sequence ID" value="NZ_CP032998.1"/>
</dbReference>
<evidence type="ECO:0000313" key="8">
    <source>
        <dbReference type="Proteomes" id="UP000298636"/>
    </source>
</evidence>
<evidence type="ECO:0008006" key="9">
    <source>
        <dbReference type="Google" id="ProtNLM"/>
    </source>
</evidence>
<feature type="transmembrane region" description="Helical" evidence="6">
    <location>
        <begin position="289"/>
        <end position="308"/>
    </location>
</feature>
<evidence type="ECO:0000256" key="3">
    <source>
        <dbReference type="ARBA" id="ARBA00022692"/>
    </source>
</evidence>